<dbReference type="PANTHER" id="PTHR31956:SF8">
    <property type="entry name" value="ACID PHOSPHATASE PHOA (AFU_ORTHOLOGUE AFUA_1G03570)"/>
    <property type="match status" value="1"/>
</dbReference>
<evidence type="ECO:0000313" key="3">
    <source>
        <dbReference type="Proteomes" id="UP000567293"/>
    </source>
</evidence>
<protein>
    <submittedName>
        <fullName evidence="2">Uncharacterized protein</fullName>
    </submittedName>
</protein>
<dbReference type="AlphaFoldDB" id="A0A7V8NPK8"/>
<dbReference type="GO" id="GO:0016788">
    <property type="term" value="F:hydrolase activity, acting on ester bonds"/>
    <property type="evidence" value="ECO:0007669"/>
    <property type="project" value="InterPro"/>
</dbReference>
<comment type="caution">
    <text evidence="2">The sequence shown here is derived from an EMBL/GenBank/DDBJ whole genome shotgun (WGS) entry which is preliminary data.</text>
</comment>
<sequence>IGNSFAPILNALAQDYGLATNYRGVADPSEPNYVAMLGGDFFGINSDDPYWFPGHTVNANNLMAQLEGAGRTWRGYFQSMPYAGYRGYCYPDKCNGIPDADTQYVTKHNGIVNFANLQTPSELGKMFPFTQLSADLAAGTVPSFSYIVPNECNDMHGAPPWCVDSDNTGTVEQSWLITQGDRFVGSVVNLITSSSMWETGNNAIVITFDEGNTASSQIATIVVTNHGPRGVTDSASYDHYSLLASLEQTFGLGCLVNSCSASPMAKLFAITGSTDIPTLPPPFNFPTSSDTISAQGPGKPAAAASRNGTGWTVVPSYSFGSLDNVLAGVSAASLNDAWAVGAYYPSSSNVLATLAHHFDGTRWTAYPLPNIGVEENVLYAVSMPTTGKAWAVGYYMSGKFVQQTLIEHFDGTVWSVVPSPSPGALQNILFGVAAITDSDVWAVGGEQDANGLWHTLTEHWDGSAWSVVSAVDAGSTGNQLYAVKSLATGDVYAVGQQAGAGFPNQALIEHWNGTSWSVVSSPADRAASVLPLGVTATSSILTVVGEQETDTVPYTTYVTAGVPGAESIQTTPNAGTGENNLFAAATAVDGSTWAVGWDINISTGNHDPLILQGQNGVWSVVSSPSLGTGSDTGFAAITAIPGGGMWAVGVTAPAKGGGNYSTLIEYHP</sequence>
<dbReference type="Gene3D" id="3.40.720.10">
    <property type="entry name" value="Alkaline Phosphatase, subunit A"/>
    <property type="match status" value="1"/>
</dbReference>
<dbReference type="Proteomes" id="UP000567293">
    <property type="component" value="Unassembled WGS sequence"/>
</dbReference>
<organism evidence="2 3">
    <name type="scientific">Candidatus Acidiferrum panamense</name>
    <dbReference type="NCBI Taxonomy" id="2741543"/>
    <lineage>
        <taxon>Bacteria</taxon>
        <taxon>Pseudomonadati</taxon>
        <taxon>Acidobacteriota</taxon>
        <taxon>Terriglobia</taxon>
        <taxon>Candidatus Acidiferrales</taxon>
        <taxon>Candidatus Acidiferrum</taxon>
    </lineage>
</organism>
<reference evidence="2" key="1">
    <citation type="submission" date="2020-06" db="EMBL/GenBank/DDBJ databases">
        <title>Legume-microbial interactions unlock mineral nutrients during tropical forest succession.</title>
        <authorList>
            <person name="Epihov D.Z."/>
        </authorList>
    </citation>
    <scope>NUCLEOTIDE SEQUENCE [LARGE SCALE GENOMIC DNA]</scope>
    <source>
        <strain evidence="2">Pan2503</strain>
    </source>
</reference>
<evidence type="ECO:0000313" key="2">
    <source>
        <dbReference type="EMBL" id="MBA0085041.1"/>
    </source>
</evidence>
<feature type="non-terminal residue" evidence="2">
    <location>
        <position position="1"/>
    </location>
</feature>
<dbReference type="Pfam" id="PF04185">
    <property type="entry name" value="Phosphoesterase"/>
    <property type="match status" value="1"/>
</dbReference>
<accession>A0A7V8NPK8</accession>
<dbReference type="EMBL" id="JACDQQ010000833">
    <property type="protein sequence ID" value="MBA0085041.1"/>
    <property type="molecule type" value="Genomic_DNA"/>
</dbReference>
<dbReference type="GO" id="GO:0009395">
    <property type="term" value="P:phospholipid catabolic process"/>
    <property type="evidence" value="ECO:0007669"/>
    <property type="project" value="TreeGrafter"/>
</dbReference>
<keyword evidence="1" id="KW-0378">Hydrolase</keyword>
<keyword evidence="3" id="KW-1185">Reference proteome</keyword>
<dbReference type="PANTHER" id="PTHR31956">
    <property type="entry name" value="NON-SPECIFIC PHOSPHOLIPASE C4-RELATED"/>
    <property type="match status" value="1"/>
</dbReference>
<dbReference type="InterPro" id="IPR017850">
    <property type="entry name" value="Alkaline_phosphatase_core_sf"/>
</dbReference>
<proteinExistence type="predicted"/>
<evidence type="ECO:0000256" key="1">
    <source>
        <dbReference type="ARBA" id="ARBA00022801"/>
    </source>
</evidence>
<dbReference type="InterPro" id="IPR007312">
    <property type="entry name" value="Phosphoesterase"/>
</dbReference>
<gene>
    <name evidence="2" type="ORF">HRJ53_08595</name>
</gene>
<name>A0A7V8NPK8_9BACT</name>